<gene>
    <name evidence="1" type="ORF">NGRA_3024</name>
</gene>
<sequence length="141" mass="17428">MVENNEISNIIQLLSSITLQILSKDLRKILRRIERNKDFYLWLMKRKLKKIYQNLMNLFWKSMKDLRKEKKLRKMTYTMWKTYMLDKFERNISIGEFLREHQRKEVSGRQHLERMRSLCEKLFENEDLFLDVAYCGMPQVQ</sequence>
<dbReference type="AlphaFoldDB" id="A0A9P6GVK1"/>
<organism evidence="1 2">
    <name type="scientific">Nosema granulosis</name>
    <dbReference type="NCBI Taxonomy" id="83296"/>
    <lineage>
        <taxon>Eukaryota</taxon>
        <taxon>Fungi</taxon>
        <taxon>Fungi incertae sedis</taxon>
        <taxon>Microsporidia</taxon>
        <taxon>Nosematidae</taxon>
        <taxon>Nosema</taxon>
    </lineage>
</organism>
<evidence type="ECO:0000313" key="1">
    <source>
        <dbReference type="EMBL" id="KAF9760774.1"/>
    </source>
</evidence>
<keyword evidence="2" id="KW-1185">Reference proteome</keyword>
<name>A0A9P6GVK1_9MICR</name>
<protein>
    <submittedName>
        <fullName evidence="1">Uncharacterized protein</fullName>
    </submittedName>
</protein>
<evidence type="ECO:0000313" key="2">
    <source>
        <dbReference type="Proteomes" id="UP000740883"/>
    </source>
</evidence>
<comment type="caution">
    <text evidence="1">The sequence shown here is derived from an EMBL/GenBank/DDBJ whole genome shotgun (WGS) entry which is preliminary data.</text>
</comment>
<dbReference type="EMBL" id="SBJO01000524">
    <property type="protein sequence ID" value="KAF9760774.1"/>
    <property type="molecule type" value="Genomic_DNA"/>
</dbReference>
<accession>A0A9P6GVK1</accession>
<reference evidence="1 2" key="1">
    <citation type="journal article" date="2020" name="Genome Biol. Evol.">
        <title>Comparative genomics of strictly vertically transmitted, feminizing microsporidia endosymbionts of amphipod crustaceans.</title>
        <authorList>
            <person name="Cormier A."/>
            <person name="Chebbi M.A."/>
            <person name="Giraud I."/>
            <person name="Wattier R."/>
            <person name="Teixeira M."/>
            <person name="Gilbert C."/>
            <person name="Rigaud T."/>
            <person name="Cordaux R."/>
        </authorList>
    </citation>
    <scope>NUCLEOTIDE SEQUENCE [LARGE SCALE GENOMIC DNA]</scope>
    <source>
        <strain evidence="1 2">Ou3-Ou53</strain>
    </source>
</reference>
<dbReference type="Proteomes" id="UP000740883">
    <property type="component" value="Unassembled WGS sequence"/>
</dbReference>
<proteinExistence type="predicted"/>